<dbReference type="PROSITE" id="PS01265">
    <property type="entry name" value="TPX"/>
    <property type="match status" value="1"/>
</dbReference>
<comment type="caution">
    <text evidence="7">The sequence shown here is derived from an EMBL/GenBank/DDBJ whole genome shotgun (WGS) entry which is preliminary data.</text>
</comment>
<dbReference type="AlphaFoldDB" id="A0A1J5QRR6"/>
<evidence type="ECO:0000256" key="2">
    <source>
        <dbReference type="ARBA" id="ARBA00022862"/>
    </source>
</evidence>
<proteinExistence type="inferred from homology"/>
<feature type="domain" description="Redoxin" evidence="6">
    <location>
        <begin position="21"/>
        <end position="162"/>
    </location>
</feature>
<dbReference type="InterPro" id="IPR013740">
    <property type="entry name" value="Redoxin"/>
</dbReference>
<evidence type="ECO:0000256" key="4">
    <source>
        <dbReference type="ARBA" id="ARBA00023157"/>
    </source>
</evidence>
<dbReference type="HAMAP" id="MF_00269">
    <property type="entry name" value="Tpx"/>
    <property type="match status" value="1"/>
</dbReference>
<sequence>MATVTFKGETINVGGTFPRLGESARSFMLVDKNLNDVSLSQFSGRRKILNIVPSLDTAVCALSARKFNEAGATLPNTVVIIISADLPFAQSRFCATENLQNVVTLSTMRGRDFHKDYGVMITDYPLAGLMARAVVVLDENDKVLYSELVQDIGREPDYDAALTAARFISV</sequence>
<dbReference type="CDD" id="cd03014">
    <property type="entry name" value="PRX_Atyp2cys"/>
    <property type="match status" value="1"/>
</dbReference>
<evidence type="ECO:0000259" key="6">
    <source>
        <dbReference type="Pfam" id="PF08534"/>
    </source>
</evidence>
<dbReference type="SUPFAM" id="SSF52833">
    <property type="entry name" value="Thioredoxin-like"/>
    <property type="match status" value="1"/>
</dbReference>
<gene>
    <name evidence="7" type="primary">tpx_7</name>
    <name evidence="7" type="ORF">GALL_318330</name>
</gene>
<reference evidence="7" key="1">
    <citation type="submission" date="2016-10" db="EMBL/GenBank/DDBJ databases">
        <title>Sequence of Gallionella enrichment culture.</title>
        <authorList>
            <person name="Poehlein A."/>
            <person name="Muehling M."/>
            <person name="Daniel R."/>
        </authorList>
    </citation>
    <scope>NUCLEOTIDE SEQUENCE</scope>
</reference>
<name>A0A1J5QRR6_9ZZZZ</name>
<evidence type="ECO:0000256" key="5">
    <source>
        <dbReference type="ARBA" id="ARBA00023284"/>
    </source>
</evidence>
<keyword evidence="4" id="KW-1015">Disulfide bond</keyword>
<keyword evidence="5" id="KW-0676">Redox-active center</keyword>
<dbReference type="Pfam" id="PF08534">
    <property type="entry name" value="Redoxin"/>
    <property type="match status" value="1"/>
</dbReference>
<dbReference type="InterPro" id="IPR002065">
    <property type="entry name" value="TPX"/>
</dbReference>
<accession>A0A1J5QRR6</accession>
<evidence type="ECO:0000256" key="1">
    <source>
        <dbReference type="ARBA" id="ARBA00022559"/>
    </source>
</evidence>
<dbReference type="NCBIfam" id="NF001808">
    <property type="entry name" value="PRK00522.1"/>
    <property type="match status" value="1"/>
</dbReference>
<keyword evidence="1 7" id="KW-0575">Peroxidase</keyword>
<evidence type="ECO:0000256" key="3">
    <source>
        <dbReference type="ARBA" id="ARBA00023002"/>
    </source>
</evidence>
<organism evidence="7">
    <name type="scientific">mine drainage metagenome</name>
    <dbReference type="NCBI Taxonomy" id="410659"/>
    <lineage>
        <taxon>unclassified sequences</taxon>
        <taxon>metagenomes</taxon>
        <taxon>ecological metagenomes</taxon>
    </lineage>
</organism>
<dbReference type="EMBL" id="MLJW01000487">
    <property type="protein sequence ID" value="OIQ86329.1"/>
    <property type="molecule type" value="Genomic_DNA"/>
</dbReference>
<dbReference type="InterPro" id="IPR050455">
    <property type="entry name" value="Tpx_Peroxidase_subfamily"/>
</dbReference>
<keyword evidence="2" id="KW-0049">Antioxidant</keyword>
<keyword evidence="3 7" id="KW-0560">Oxidoreductase</keyword>
<dbReference type="PANTHER" id="PTHR43110:SF1">
    <property type="entry name" value="THIOL PEROXIDASE"/>
    <property type="match status" value="1"/>
</dbReference>
<evidence type="ECO:0000313" key="7">
    <source>
        <dbReference type="EMBL" id="OIQ86329.1"/>
    </source>
</evidence>
<dbReference type="GO" id="GO:0008379">
    <property type="term" value="F:thioredoxin peroxidase activity"/>
    <property type="evidence" value="ECO:0007669"/>
    <property type="project" value="InterPro"/>
</dbReference>
<dbReference type="Gene3D" id="3.40.30.10">
    <property type="entry name" value="Glutaredoxin"/>
    <property type="match status" value="1"/>
</dbReference>
<dbReference type="EC" id="1.11.1.-" evidence="7"/>
<dbReference type="InterPro" id="IPR018219">
    <property type="entry name" value="Tpx_CS"/>
</dbReference>
<dbReference type="InterPro" id="IPR036249">
    <property type="entry name" value="Thioredoxin-like_sf"/>
</dbReference>
<dbReference type="PANTHER" id="PTHR43110">
    <property type="entry name" value="THIOL PEROXIDASE"/>
    <property type="match status" value="1"/>
</dbReference>
<protein>
    <submittedName>
        <fullName evidence="7">Thiol peroxidase</fullName>
        <ecNumber evidence="7">1.11.1.-</ecNumber>
    </submittedName>
</protein>